<comment type="caution">
    <text evidence="5">The sequence shown here is derived from an EMBL/GenBank/DDBJ whole genome shotgun (WGS) entry which is preliminary data.</text>
</comment>
<evidence type="ECO:0000256" key="3">
    <source>
        <dbReference type="ARBA" id="ARBA00023002"/>
    </source>
</evidence>
<evidence type="ECO:0000256" key="2">
    <source>
        <dbReference type="ARBA" id="ARBA00022857"/>
    </source>
</evidence>
<gene>
    <name evidence="5" type="ORF">GCM10022204_32290</name>
</gene>
<keyword evidence="2" id="KW-0521">NADP</keyword>
<evidence type="ECO:0000259" key="4">
    <source>
        <dbReference type="Pfam" id="PF01872"/>
    </source>
</evidence>
<dbReference type="SUPFAM" id="SSF53597">
    <property type="entry name" value="Dihydrofolate reductase-like"/>
    <property type="match status" value="1"/>
</dbReference>
<organism evidence="5 6">
    <name type="scientific">Microlunatus aurantiacus</name>
    <dbReference type="NCBI Taxonomy" id="446786"/>
    <lineage>
        <taxon>Bacteria</taxon>
        <taxon>Bacillati</taxon>
        <taxon>Actinomycetota</taxon>
        <taxon>Actinomycetes</taxon>
        <taxon>Propionibacteriales</taxon>
        <taxon>Propionibacteriaceae</taxon>
        <taxon>Microlunatus</taxon>
    </lineage>
</organism>
<dbReference type="Pfam" id="PF01872">
    <property type="entry name" value="RibD_C"/>
    <property type="match status" value="1"/>
</dbReference>
<feature type="domain" description="Bacterial bifunctional deaminase-reductase C-terminal" evidence="4">
    <location>
        <begin position="21"/>
        <end position="111"/>
    </location>
</feature>
<sequence>MLVSRSTPGDYLSYLDRRGVAHLTAGEDRVDLAHALSLLASEHGVGSIRTDAGGALNGVLLTAGLVDRVAVVVAPAIGADPEAQTLFRLPGRLTAGAALRLVESEVLDDGALWLVYEVPTGIRPAPRALL</sequence>
<comment type="pathway">
    <text evidence="1">Cofactor biosynthesis; riboflavin biosynthesis.</text>
</comment>
<proteinExistence type="predicted"/>
<evidence type="ECO:0000313" key="6">
    <source>
        <dbReference type="Proteomes" id="UP001500051"/>
    </source>
</evidence>
<evidence type="ECO:0000256" key="1">
    <source>
        <dbReference type="ARBA" id="ARBA00005104"/>
    </source>
</evidence>
<accession>A0ABP7E1V1</accession>
<evidence type="ECO:0000313" key="5">
    <source>
        <dbReference type="EMBL" id="GAA3711121.1"/>
    </source>
</evidence>
<dbReference type="EMBL" id="BAAAYX010000013">
    <property type="protein sequence ID" value="GAA3711121.1"/>
    <property type="molecule type" value="Genomic_DNA"/>
</dbReference>
<dbReference type="InterPro" id="IPR024072">
    <property type="entry name" value="DHFR-like_dom_sf"/>
</dbReference>
<dbReference type="InterPro" id="IPR050765">
    <property type="entry name" value="Riboflavin_Biosynth_HTPR"/>
</dbReference>
<name>A0ABP7E1V1_9ACTN</name>
<reference evidence="6" key="1">
    <citation type="journal article" date="2019" name="Int. J. Syst. Evol. Microbiol.">
        <title>The Global Catalogue of Microorganisms (GCM) 10K type strain sequencing project: providing services to taxonomists for standard genome sequencing and annotation.</title>
        <authorList>
            <consortium name="The Broad Institute Genomics Platform"/>
            <consortium name="The Broad Institute Genome Sequencing Center for Infectious Disease"/>
            <person name="Wu L."/>
            <person name="Ma J."/>
        </authorList>
    </citation>
    <scope>NUCLEOTIDE SEQUENCE [LARGE SCALE GENOMIC DNA]</scope>
    <source>
        <strain evidence="6">JCM 16548</strain>
    </source>
</reference>
<dbReference type="PANTHER" id="PTHR38011">
    <property type="entry name" value="DIHYDROFOLATE REDUCTASE FAMILY PROTEIN (AFU_ORTHOLOGUE AFUA_8G06820)"/>
    <property type="match status" value="1"/>
</dbReference>
<dbReference type="Proteomes" id="UP001500051">
    <property type="component" value="Unassembled WGS sequence"/>
</dbReference>
<keyword evidence="6" id="KW-1185">Reference proteome</keyword>
<keyword evidence="3" id="KW-0560">Oxidoreductase</keyword>
<dbReference type="Gene3D" id="3.40.430.10">
    <property type="entry name" value="Dihydrofolate Reductase, subunit A"/>
    <property type="match status" value="1"/>
</dbReference>
<dbReference type="InterPro" id="IPR002734">
    <property type="entry name" value="RibDG_C"/>
</dbReference>
<protein>
    <recommendedName>
        <fullName evidence="4">Bacterial bifunctional deaminase-reductase C-terminal domain-containing protein</fullName>
    </recommendedName>
</protein>
<dbReference type="PANTHER" id="PTHR38011:SF7">
    <property type="entry name" value="2,5-DIAMINO-6-RIBOSYLAMINO-4(3H)-PYRIMIDINONE 5'-PHOSPHATE REDUCTASE"/>
    <property type="match status" value="1"/>
</dbReference>